<accession>A0A445MSQ4</accession>
<keyword evidence="1" id="KW-0812">Transmembrane</keyword>
<proteinExistence type="predicted"/>
<gene>
    <name evidence="2" type="ORF">PITCH_A1380021</name>
</gene>
<dbReference type="InterPro" id="IPR043129">
    <property type="entry name" value="ATPase_NBD"/>
</dbReference>
<reference evidence="2" key="1">
    <citation type="submission" date="2018-01" db="EMBL/GenBank/DDBJ databases">
        <authorList>
            <person name="Regsiter A."/>
            <person name="William W."/>
        </authorList>
    </citation>
    <scope>NUCLEOTIDE SEQUENCE</scope>
    <source>
        <strain evidence="2">TRIP AH-1</strain>
    </source>
</reference>
<dbReference type="InterPro" id="IPR007813">
    <property type="entry name" value="PilN"/>
</dbReference>
<dbReference type="NCBIfam" id="TIGR01709">
    <property type="entry name" value="typeII_sec_gspL"/>
    <property type="match status" value="1"/>
</dbReference>
<dbReference type="GO" id="GO:0015628">
    <property type="term" value="P:protein secretion by the type II secretion system"/>
    <property type="evidence" value="ECO:0007669"/>
    <property type="project" value="InterPro"/>
</dbReference>
<evidence type="ECO:0000313" key="2">
    <source>
        <dbReference type="EMBL" id="SPD72473.1"/>
    </source>
</evidence>
<dbReference type="Pfam" id="PF05137">
    <property type="entry name" value="PilN"/>
    <property type="match status" value="1"/>
</dbReference>
<organism evidence="2">
    <name type="scientific">uncultured Desulfobacterium sp</name>
    <dbReference type="NCBI Taxonomy" id="201089"/>
    <lineage>
        <taxon>Bacteria</taxon>
        <taxon>Pseudomonadati</taxon>
        <taxon>Thermodesulfobacteriota</taxon>
        <taxon>Desulfobacteria</taxon>
        <taxon>Desulfobacterales</taxon>
        <taxon>Desulfobacteriaceae</taxon>
        <taxon>Desulfobacterium</taxon>
        <taxon>environmental samples</taxon>
    </lineage>
</organism>
<dbReference type="Gene3D" id="3.30.420.40">
    <property type="match status" value="2"/>
</dbReference>
<dbReference type="GO" id="GO:0015627">
    <property type="term" value="C:type II protein secretion system complex"/>
    <property type="evidence" value="ECO:0007669"/>
    <property type="project" value="InterPro"/>
</dbReference>
<keyword evidence="1" id="KW-0472">Membrane</keyword>
<sequence>MPGKILGLDIADNEIAAVQVVSTLKGYQVTACATAGIEGEGGLDNALKLLFDNTDLKSDICHTSISSEHASFRNLILPFKDTKKIKQTIPFEIEAMVPVPIEDMIVDFSIISRSESTEILAASVNKAVISEHLDRLRSHGLDPDIVDIRCAPLAAWLLRQKDTGENGILLNIDGTKGTIVLFHQRRIVLIRRFSNNGGYTSPAVSDSSDGNDSILQIPPGDVVPYYQSLGRIIQNTLHGFCVHQSKEILPEKIYIAGNGLYIKEASELLGRLMGIAVEQLDFGRDERLFFDKDISGAFRPDLMANALALAVRDARQDMGFNFRKDEFEKKRHYFGTKKEIKTASIFLIVLLCFLATDFGVDYYFVKKRCEALDQQIEAVFKETFPDVKRIVDPAKQMKVEINKLKESSVSGPSITANTTVLAMLKDISEKIPDSLDVHIARMVLDADALRISGTTDTFNTVDKIKNSLSSSDCFSAVTISSAKLDRTGNKVEFEVKLERGANK</sequence>
<keyword evidence="1" id="KW-1133">Transmembrane helix</keyword>
<dbReference type="Gene3D" id="3.30.1490.300">
    <property type="match status" value="1"/>
</dbReference>
<dbReference type="GO" id="GO:0009276">
    <property type="term" value="C:Gram-negative-bacterium-type cell wall"/>
    <property type="evidence" value="ECO:0007669"/>
    <property type="project" value="InterPro"/>
</dbReference>
<feature type="transmembrane region" description="Helical" evidence="1">
    <location>
        <begin position="345"/>
        <end position="365"/>
    </location>
</feature>
<dbReference type="InterPro" id="IPR007812">
    <property type="entry name" value="T2SS_protein-GspL"/>
</dbReference>
<dbReference type="EMBL" id="OJIN01000044">
    <property type="protein sequence ID" value="SPD72473.1"/>
    <property type="molecule type" value="Genomic_DNA"/>
</dbReference>
<protein>
    <submittedName>
        <fullName evidence="2">Putative general secretion pathway protein L</fullName>
    </submittedName>
</protein>
<dbReference type="SUPFAM" id="SSF53067">
    <property type="entry name" value="Actin-like ATPase domain"/>
    <property type="match status" value="1"/>
</dbReference>
<evidence type="ECO:0000256" key="1">
    <source>
        <dbReference type="SAM" id="Phobius"/>
    </source>
</evidence>
<dbReference type="AlphaFoldDB" id="A0A445MSQ4"/>
<name>A0A445MSQ4_9BACT</name>